<name>A0A226E7L7_FOLCA</name>
<feature type="domain" description="Coenzyme PQQ synthesis protein F-like C-terminal lobe" evidence="10">
    <location>
        <begin position="683"/>
        <end position="757"/>
    </location>
</feature>
<evidence type="ECO:0000256" key="1">
    <source>
        <dbReference type="ARBA" id="ARBA00007261"/>
    </source>
</evidence>
<feature type="domain" description="Peptidase M16 N-terminal" evidence="8">
    <location>
        <begin position="53"/>
        <end position="175"/>
    </location>
</feature>
<feature type="domain" description="Peptidase M16 C-terminal" evidence="9">
    <location>
        <begin position="218"/>
        <end position="400"/>
    </location>
</feature>
<keyword evidence="3" id="KW-0479">Metal-binding</keyword>
<evidence type="ECO:0000256" key="7">
    <source>
        <dbReference type="SAM" id="SignalP"/>
    </source>
</evidence>
<evidence type="ECO:0000256" key="6">
    <source>
        <dbReference type="ARBA" id="ARBA00023049"/>
    </source>
</evidence>
<dbReference type="InterPro" id="IPR054734">
    <property type="entry name" value="PqqF-like_C_4"/>
</dbReference>
<dbReference type="Gene3D" id="3.30.830.10">
    <property type="entry name" value="Metalloenzyme, LuxS/M16 peptidase-like"/>
    <property type="match status" value="3"/>
</dbReference>
<dbReference type="Pfam" id="PF00675">
    <property type="entry name" value="Peptidase_M16"/>
    <property type="match status" value="1"/>
</dbReference>
<dbReference type="GO" id="GO:0008237">
    <property type="term" value="F:metallopeptidase activity"/>
    <property type="evidence" value="ECO:0007669"/>
    <property type="project" value="UniProtKB-KW"/>
</dbReference>
<evidence type="ECO:0000313" key="12">
    <source>
        <dbReference type="Proteomes" id="UP000198287"/>
    </source>
</evidence>
<accession>A0A226E7L7</accession>
<comment type="caution">
    <text evidence="11">The sequence shown here is derived from an EMBL/GenBank/DDBJ whole genome shotgun (WGS) entry which is preliminary data.</text>
</comment>
<keyword evidence="7" id="KW-0732">Signal</keyword>
<reference evidence="11 12" key="1">
    <citation type="submission" date="2015-12" db="EMBL/GenBank/DDBJ databases">
        <title>The genome of Folsomia candida.</title>
        <authorList>
            <person name="Faddeeva A."/>
            <person name="Derks M.F."/>
            <person name="Anvar Y."/>
            <person name="Smit S."/>
            <person name="Van Straalen N."/>
            <person name="Roelofs D."/>
        </authorList>
    </citation>
    <scope>NUCLEOTIDE SEQUENCE [LARGE SCALE GENOMIC DNA]</scope>
    <source>
        <strain evidence="11 12">VU population</strain>
        <tissue evidence="11">Whole body</tissue>
    </source>
</reference>
<keyword evidence="5" id="KW-0862">Zinc</keyword>
<dbReference type="GO" id="GO:0046872">
    <property type="term" value="F:metal ion binding"/>
    <property type="evidence" value="ECO:0007669"/>
    <property type="project" value="UniProtKB-KW"/>
</dbReference>
<sequence length="839" mass="96541">MGKIGVLNLCLSLFLLNLQSLARGDSHVVTEFNATEDSKLYRGLVLQNDLEVVLISDSNKHHKAAASLIVSDGFMEDPPQLEGLSHLLEHLLIIQSVKYPEINSLYKFILENDGTMQATTYCDRVEYHFNVTAAKLFPALDIFSQLFIAPLFTESGIEKEVRVVNIEAQHYSEANSFDRLKISKILYADGHPVTRFSGGDLTTLWTNPKLHGINLTSELKNHFKTYYSANLMKLVVSGSQDLDILQNKVAEMFGQIANHNVTRPSYPDPIKPENGSIYKAEILPNFLRKVEDDMLLMDFSFYTDDYINVSLLRQGYLKPLLEYDREGSLINILQNEGLIIDLKMESVNIPSFSKFAELYISIRLTRDGLLNYEDVICRIFQFFNNLEIFGLQDWYWKDSIKNVKTKLSQGVADQVQLVSSISGWIHHLPIQKAINSWYHTNFDPYNNNTWNLILAKLTPKHLRIKVSGIAVVQNKTILVDRVSGVEYYVDTVHSDIANKWMKCRFCNESHNFTLPVQPTVEVDEEFPLFKERQLNSSLSTISFIRYSYCDSSWAKLEIYSPFSYIDPRSAALNSILFHSLKRVLNRVLISDPEITLNSMVQNKNWIGDFMPLVVDFEKPFLISGSKELLSKEIVKQRFVDIPAGSAWLYSQNGVNFHKTSCAKVYLFHISKNDWDNDLIQLTKLMMKAEALNRLRTNETLGYRVFTETYFLNKRTSCVSIAVDSLKDPYFVAERIHSFLRDFAESLKNMTEEHLSTTISTHQSLNYLKNETGANEFIQFYEELIGLREGQTRRLTIITPSVEYATKEYSKADELSLNSTYIKNFDDWKKTLKLQEEKFT</sequence>
<evidence type="ECO:0000256" key="5">
    <source>
        <dbReference type="ARBA" id="ARBA00022833"/>
    </source>
</evidence>
<keyword evidence="4" id="KW-0378">Hydrolase</keyword>
<dbReference type="STRING" id="158441.A0A226E7L7"/>
<dbReference type="InterPro" id="IPR007863">
    <property type="entry name" value="Peptidase_M16_C"/>
</dbReference>
<dbReference type="AlphaFoldDB" id="A0A226E7L7"/>
<proteinExistence type="inferred from homology"/>
<dbReference type="OrthoDB" id="6255268at2759"/>
<dbReference type="InterPro" id="IPR011249">
    <property type="entry name" value="Metalloenz_LuxS/M16"/>
</dbReference>
<evidence type="ECO:0000256" key="3">
    <source>
        <dbReference type="ARBA" id="ARBA00022723"/>
    </source>
</evidence>
<organism evidence="11 12">
    <name type="scientific">Folsomia candida</name>
    <name type="common">Springtail</name>
    <dbReference type="NCBI Taxonomy" id="158441"/>
    <lineage>
        <taxon>Eukaryota</taxon>
        <taxon>Metazoa</taxon>
        <taxon>Ecdysozoa</taxon>
        <taxon>Arthropoda</taxon>
        <taxon>Hexapoda</taxon>
        <taxon>Collembola</taxon>
        <taxon>Entomobryomorpha</taxon>
        <taxon>Isotomoidea</taxon>
        <taxon>Isotomidae</taxon>
        <taxon>Proisotominae</taxon>
        <taxon>Folsomia</taxon>
    </lineage>
</organism>
<keyword evidence="12" id="KW-1185">Reference proteome</keyword>
<dbReference type="GO" id="GO:0006508">
    <property type="term" value="P:proteolysis"/>
    <property type="evidence" value="ECO:0007669"/>
    <property type="project" value="UniProtKB-KW"/>
</dbReference>
<dbReference type="Proteomes" id="UP000198287">
    <property type="component" value="Unassembled WGS sequence"/>
</dbReference>
<feature type="chain" id="PRO_5012872547" evidence="7">
    <location>
        <begin position="25"/>
        <end position="839"/>
    </location>
</feature>
<dbReference type="PANTHER" id="PTHR43690">
    <property type="entry name" value="NARDILYSIN"/>
    <property type="match status" value="1"/>
</dbReference>
<dbReference type="InterPro" id="IPR050626">
    <property type="entry name" value="Peptidase_M16"/>
</dbReference>
<evidence type="ECO:0000313" key="11">
    <source>
        <dbReference type="EMBL" id="OXA53439.1"/>
    </source>
</evidence>
<evidence type="ECO:0000259" key="10">
    <source>
        <dbReference type="Pfam" id="PF22456"/>
    </source>
</evidence>
<gene>
    <name evidence="11" type="ORF">Fcan01_11416</name>
</gene>
<dbReference type="PANTHER" id="PTHR43690:SF18">
    <property type="entry name" value="INSULIN-DEGRADING ENZYME-RELATED"/>
    <property type="match status" value="1"/>
</dbReference>
<dbReference type="InterPro" id="IPR011765">
    <property type="entry name" value="Pept_M16_N"/>
</dbReference>
<dbReference type="Pfam" id="PF22456">
    <property type="entry name" value="PqqF-like_C_4"/>
    <property type="match status" value="1"/>
</dbReference>
<keyword evidence="6" id="KW-0482">Metalloprotease</keyword>
<evidence type="ECO:0000256" key="2">
    <source>
        <dbReference type="ARBA" id="ARBA00022670"/>
    </source>
</evidence>
<dbReference type="Pfam" id="PF05193">
    <property type="entry name" value="Peptidase_M16_C"/>
    <property type="match status" value="1"/>
</dbReference>
<evidence type="ECO:0000259" key="9">
    <source>
        <dbReference type="Pfam" id="PF05193"/>
    </source>
</evidence>
<dbReference type="EMBL" id="LNIX01000005">
    <property type="protein sequence ID" value="OXA53439.1"/>
    <property type="molecule type" value="Genomic_DNA"/>
</dbReference>
<evidence type="ECO:0000259" key="8">
    <source>
        <dbReference type="Pfam" id="PF00675"/>
    </source>
</evidence>
<dbReference type="SUPFAM" id="SSF63411">
    <property type="entry name" value="LuxS/MPP-like metallohydrolase"/>
    <property type="match status" value="3"/>
</dbReference>
<comment type="similarity">
    <text evidence="1">Belongs to the peptidase M16 family.</text>
</comment>
<protein>
    <submittedName>
        <fullName evidence="11">Insulin-degrading enzyme</fullName>
    </submittedName>
</protein>
<evidence type="ECO:0000256" key="4">
    <source>
        <dbReference type="ARBA" id="ARBA00022801"/>
    </source>
</evidence>
<keyword evidence="2" id="KW-0645">Protease</keyword>
<feature type="signal peptide" evidence="7">
    <location>
        <begin position="1"/>
        <end position="24"/>
    </location>
</feature>